<dbReference type="InterPro" id="IPR017949">
    <property type="entry name" value="Thaumatin_CS"/>
</dbReference>
<dbReference type="Gene3D" id="2.60.110.10">
    <property type="entry name" value="Thaumatin"/>
    <property type="match status" value="3"/>
</dbReference>
<sequence>MQPILTYKTTLPTQFGQRLCLVVATGKELKHGQEWVFNSTGDPGRIWARTNCKFDANGIGTCDTGDCNKTLDCKSYDGFNVPMEFRETSSECKKEVIKCTADINGLCPTELRHSGGCYHPCAVFKNDQFCCYKGNCNPTAYSKSLKDLCPDVCTYPDDYAKPASLLAPMAPTISLKPDSIQAATFTIHNNCTYTVWAAAMPGGGRELKYGQDWVVNTDPNFEDKGRIWARTNCEFDANGIGKCETGDCNGALYCVSSGKPPFTLAEYAFRQFNNLDFFDISLVDGFNVPMEYRGTSSECTRVIKCTVDINGLCPTELRHSGGCYHPCTVFKNDQFCCSRGNCDPTPYSKSWKDLCPDVYTYPTDDATSTFTCPNGTDYKVVFCPN</sequence>
<evidence type="ECO:0000256" key="1">
    <source>
        <dbReference type="ARBA" id="ARBA00010607"/>
    </source>
</evidence>
<protein>
    <recommendedName>
        <fullName evidence="5">Thaumatin-like protein</fullName>
    </recommendedName>
</protein>
<evidence type="ECO:0000256" key="2">
    <source>
        <dbReference type="ARBA" id="ARBA00023157"/>
    </source>
</evidence>
<dbReference type="PROSITE" id="PS00316">
    <property type="entry name" value="THAUMATIN_1"/>
    <property type="match status" value="1"/>
</dbReference>
<dbReference type="Pfam" id="PF00314">
    <property type="entry name" value="Thaumatin"/>
    <property type="match status" value="3"/>
</dbReference>
<dbReference type="InterPro" id="IPR037176">
    <property type="entry name" value="Osmotin/thaumatin-like_sf"/>
</dbReference>
<dbReference type="SMART" id="SM00205">
    <property type="entry name" value="THN"/>
    <property type="match status" value="2"/>
</dbReference>
<organism evidence="3 4">
    <name type="scientific">Dipteronia dyeriana</name>
    <dbReference type="NCBI Taxonomy" id="168575"/>
    <lineage>
        <taxon>Eukaryota</taxon>
        <taxon>Viridiplantae</taxon>
        <taxon>Streptophyta</taxon>
        <taxon>Embryophyta</taxon>
        <taxon>Tracheophyta</taxon>
        <taxon>Spermatophyta</taxon>
        <taxon>Magnoliopsida</taxon>
        <taxon>eudicotyledons</taxon>
        <taxon>Gunneridae</taxon>
        <taxon>Pentapetalae</taxon>
        <taxon>rosids</taxon>
        <taxon>malvids</taxon>
        <taxon>Sapindales</taxon>
        <taxon>Sapindaceae</taxon>
        <taxon>Hippocastanoideae</taxon>
        <taxon>Acereae</taxon>
        <taxon>Dipteronia</taxon>
    </lineage>
</organism>
<keyword evidence="4" id="KW-1185">Reference proteome</keyword>
<proteinExistence type="inferred from homology"/>
<name>A0AAD9X3F0_9ROSI</name>
<gene>
    <name evidence="3" type="ORF">Ddye_011937</name>
</gene>
<dbReference type="AlphaFoldDB" id="A0AAD9X3F0"/>
<comment type="caution">
    <text evidence="3">The sequence shown here is derived from an EMBL/GenBank/DDBJ whole genome shotgun (WGS) entry which is preliminary data.</text>
</comment>
<evidence type="ECO:0000313" key="4">
    <source>
        <dbReference type="Proteomes" id="UP001280121"/>
    </source>
</evidence>
<accession>A0AAD9X3F0</accession>
<dbReference type="Proteomes" id="UP001280121">
    <property type="component" value="Unassembled WGS sequence"/>
</dbReference>
<dbReference type="InterPro" id="IPR001938">
    <property type="entry name" value="Thaumatin"/>
</dbReference>
<evidence type="ECO:0008006" key="5">
    <source>
        <dbReference type="Google" id="ProtNLM"/>
    </source>
</evidence>
<dbReference type="EMBL" id="JANJYI010000004">
    <property type="protein sequence ID" value="KAK2652081.1"/>
    <property type="molecule type" value="Genomic_DNA"/>
</dbReference>
<comment type="similarity">
    <text evidence="1">Belongs to the thaumatin family.</text>
</comment>
<dbReference type="PROSITE" id="PS51367">
    <property type="entry name" value="THAUMATIN_2"/>
    <property type="match status" value="2"/>
</dbReference>
<reference evidence="3" key="1">
    <citation type="journal article" date="2023" name="Plant J.">
        <title>Genome sequences and population genomics provide insights into the demographic history, inbreeding, and mutation load of two 'living fossil' tree species of Dipteronia.</title>
        <authorList>
            <person name="Feng Y."/>
            <person name="Comes H.P."/>
            <person name="Chen J."/>
            <person name="Zhu S."/>
            <person name="Lu R."/>
            <person name="Zhang X."/>
            <person name="Li P."/>
            <person name="Qiu J."/>
            <person name="Olsen K.M."/>
            <person name="Qiu Y."/>
        </authorList>
    </citation>
    <scope>NUCLEOTIDE SEQUENCE</scope>
    <source>
        <strain evidence="3">KIB01</strain>
    </source>
</reference>
<dbReference type="PANTHER" id="PTHR31048">
    <property type="entry name" value="OS03G0233200 PROTEIN"/>
    <property type="match status" value="1"/>
</dbReference>
<evidence type="ECO:0000313" key="3">
    <source>
        <dbReference type="EMBL" id="KAK2652081.1"/>
    </source>
</evidence>
<dbReference type="SUPFAM" id="SSF49870">
    <property type="entry name" value="Osmotin, thaumatin-like protein"/>
    <property type="match status" value="2"/>
</dbReference>
<dbReference type="PRINTS" id="PR00347">
    <property type="entry name" value="THAUMATIN"/>
</dbReference>
<dbReference type="FunFam" id="2.60.110.10:FF:000003">
    <property type="entry name" value="Thaumatin I"/>
    <property type="match status" value="1"/>
</dbReference>
<keyword evidence="2" id="KW-1015">Disulfide bond</keyword>